<feature type="region of interest" description="Disordered" evidence="1">
    <location>
        <begin position="261"/>
        <end position="283"/>
    </location>
</feature>
<dbReference type="AlphaFoldDB" id="A0AB34KF17"/>
<dbReference type="Proteomes" id="UP000803884">
    <property type="component" value="Unassembled WGS sequence"/>
</dbReference>
<evidence type="ECO:0000256" key="1">
    <source>
        <dbReference type="SAM" id="MobiDB-lite"/>
    </source>
</evidence>
<organism evidence="2 3">
    <name type="scientific">Cladosporium halotolerans</name>
    <dbReference type="NCBI Taxonomy" id="1052096"/>
    <lineage>
        <taxon>Eukaryota</taxon>
        <taxon>Fungi</taxon>
        <taxon>Dikarya</taxon>
        <taxon>Ascomycota</taxon>
        <taxon>Pezizomycotina</taxon>
        <taxon>Dothideomycetes</taxon>
        <taxon>Dothideomycetidae</taxon>
        <taxon>Cladosporiales</taxon>
        <taxon>Cladosporiaceae</taxon>
        <taxon>Cladosporium</taxon>
    </lineage>
</organism>
<dbReference type="RefSeq" id="XP_069225873.1">
    <property type="nucleotide sequence ID" value="XM_069376938.1"/>
</dbReference>
<protein>
    <submittedName>
        <fullName evidence="2">Uncharacterized protein</fullName>
    </submittedName>
</protein>
<comment type="caution">
    <text evidence="2">The sequence shown here is derived from an EMBL/GenBank/DDBJ whole genome shotgun (WGS) entry which is preliminary data.</text>
</comment>
<keyword evidence="3" id="KW-1185">Reference proteome</keyword>
<reference evidence="2 3" key="1">
    <citation type="journal article" date="2020" name="Microbiol. Resour. Announc.">
        <title>Draft Genome Sequence of a Cladosporium Species Isolated from the Mesophotic Ascidian Didemnum maculosum.</title>
        <authorList>
            <person name="Gioti A."/>
            <person name="Siaperas R."/>
            <person name="Nikolaivits E."/>
            <person name="Le Goff G."/>
            <person name="Ouazzani J."/>
            <person name="Kotoulas G."/>
            <person name="Topakas E."/>
        </authorList>
    </citation>
    <scope>NUCLEOTIDE SEQUENCE [LARGE SCALE GENOMIC DNA]</scope>
    <source>
        <strain evidence="2 3">TM138-S3</strain>
    </source>
</reference>
<accession>A0AB34KF17</accession>
<sequence length="283" mass="31067">MADQAKTDLGQMIAVARKVGKFKLSTTFKSTWGRDAVRIKVLEHHILQLCLACHKLSLVDIDAKPVKEILEELRHAESAAKKATKGPSPKEDLLEEVNGLEKADKPYVDTYKLLSGVVEDYYNNLDGYTFERRPTPLEFYTEDSLGEFLKEAHRQVRRLEGHNKEIGPELEKLALDALFKAEDTVKQILVSSRDPALAEVAKTLLGNRSRDYSGTQATDHARSHLGSTFARGEGHLATGSNYTGLRLGGNSVTHAGDNFGVPEQLASNSATPAKKTGKVAPES</sequence>
<dbReference type="EMBL" id="JAAQHG020000044">
    <property type="protein sequence ID" value="KAL1582766.1"/>
    <property type="molecule type" value="Genomic_DNA"/>
</dbReference>
<evidence type="ECO:0000313" key="2">
    <source>
        <dbReference type="EMBL" id="KAL1582766.1"/>
    </source>
</evidence>
<evidence type="ECO:0000313" key="3">
    <source>
        <dbReference type="Proteomes" id="UP000803884"/>
    </source>
</evidence>
<dbReference type="GeneID" id="96009776"/>
<gene>
    <name evidence="2" type="ORF">WHR41_08334</name>
</gene>
<name>A0AB34KF17_9PEZI</name>
<proteinExistence type="predicted"/>